<organism evidence="3 4">
    <name type="scientific">Arxiozyma heterogenica</name>
    <dbReference type="NCBI Taxonomy" id="278026"/>
    <lineage>
        <taxon>Eukaryota</taxon>
        <taxon>Fungi</taxon>
        <taxon>Dikarya</taxon>
        <taxon>Ascomycota</taxon>
        <taxon>Saccharomycotina</taxon>
        <taxon>Saccharomycetes</taxon>
        <taxon>Saccharomycetales</taxon>
        <taxon>Saccharomycetaceae</taxon>
        <taxon>Arxiozyma</taxon>
    </lineage>
</organism>
<feature type="region of interest" description="Disordered" evidence="1">
    <location>
        <begin position="460"/>
        <end position="502"/>
    </location>
</feature>
<dbReference type="Gene3D" id="2.60.40.150">
    <property type="entry name" value="C2 domain"/>
    <property type="match status" value="1"/>
</dbReference>
<dbReference type="Pfam" id="PF00168">
    <property type="entry name" value="C2"/>
    <property type="match status" value="1"/>
</dbReference>
<reference evidence="4" key="1">
    <citation type="submission" date="2023-07" db="EMBL/GenBank/DDBJ databases">
        <title>A draft genome of Kazachstania heterogenica Y-27499.</title>
        <authorList>
            <person name="Donic C."/>
            <person name="Kralova J.S."/>
            <person name="Fidel L."/>
            <person name="Ben-Dor S."/>
            <person name="Jung S."/>
        </authorList>
    </citation>
    <scope>NUCLEOTIDE SEQUENCE [LARGE SCALE GENOMIC DNA]</scope>
    <source>
        <strain evidence="4">Y27499</strain>
    </source>
</reference>
<dbReference type="PANTHER" id="PTHR47052">
    <property type="entry name" value="CONSERVED SERINE PROLINE-RICH PROTEIN (AFU_ORTHOLOGUE AFUA_2G01790)"/>
    <property type="match status" value="1"/>
</dbReference>
<name>A0AAN7WPR7_9SACH</name>
<feature type="compositionally biased region" description="Basic and acidic residues" evidence="1">
    <location>
        <begin position="372"/>
        <end position="381"/>
    </location>
</feature>
<feature type="compositionally biased region" description="Polar residues" evidence="1">
    <location>
        <begin position="465"/>
        <end position="479"/>
    </location>
</feature>
<dbReference type="AlphaFoldDB" id="A0AAN7WPR7"/>
<feature type="compositionally biased region" description="Low complexity" evidence="1">
    <location>
        <begin position="480"/>
        <end position="494"/>
    </location>
</feature>
<dbReference type="EMBL" id="JAWIZZ010000031">
    <property type="protein sequence ID" value="KAK5781728.1"/>
    <property type="molecule type" value="Genomic_DNA"/>
</dbReference>
<dbReference type="PROSITE" id="PS50004">
    <property type="entry name" value="C2"/>
    <property type="match status" value="1"/>
</dbReference>
<dbReference type="Proteomes" id="UP001306508">
    <property type="component" value="Unassembled WGS sequence"/>
</dbReference>
<dbReference type="SMART" id="SM00239">
    <property type="entry name" value="C2"/>
    <property type="match status" value="1"/>
</dbReference>
<keyword evidence="4" id="KW-1185">Reference proteome</keyword>
<dbReference type="InterPro" id="IPR035892">
    <property type="entry name" value="C2_domain_sf"/>
</dbReference>
<evidence type="ECO:0000256" key="1">
    <source>
        <dbReference type="SAM" id="MobiDB-lite"/>
    </source>
</evidence>
<comment type="caution">
    <text evidence="3">The sequence shown here is derived from an EMBL/GenBank/DDBJ whole genome shotgun (WGS) entry which is preliminary data.</text>
</comment>
<gene>
    <name evidence="3" type="ORF">RI543_000914</name>
</gene>
<feature type="domain" description="C2" evidence="2">
    <location>
        <begin position="1"/>
        <end position="114"/>
    </location>
</feature>
<accession>A0AAN7WPR7</accession>
<feature type="region of interest" description="Disordered" evidence="1">
    <location>
        <begin position="361"/>
        <end position="434"/>
    </location>
</feature>
<dbReference type="PANTHER" id="PTHR47052:SF3">
    <property type="entry name" value="INGRESSION PROTEIN 1"/>
    <property type="match status" value="1"/>
</dbReference>
<dbReference type="InterPro" id="IPR000008">
    <property type="entry name" value="C2_dom"/>
</dbReference>
<sequence length="502" mass="57316">MSEEIWSGNEGYLYVYVSKARDLPNLIKLDKQNVMLRLRIAHMTRESDVKFRAGQNPIFDYLEKFEITPSVKPVMYVEVYCDRKKKSPLPIGRCEVDLMNGIRADPKNGYCTWYELRRNGDEFAGTIFIELTFKPNLKRNHLKKIDKETMRLDASVAARPIPLLPTETKNISSTSVTHTNEKGIDESNFSQSNTPQYMHASEMRQVTPSIRNLHYGVDNFNGFNMSHDNVNSKDNSFSPRRNLSPCEYNRYTNQHNFETNQFGVPNFASSVDTSNTMLSQDTSNTTVTSTSAETRFHFANLKKLKERINIFKNPNISLEKNSRPDEMIGSIHTYNVNNNNNNNNNNKGVDIEALEKAIGVTSVQDDDDEDQGEKNYNEYDRNIIVNGHDSYRRPTPPIDPDYNKQSVTVDGSRRNSSRKSSSRGNEGPRLPYLPEDASLYFSSSLSPRLKMQLPPLPNEKIISKVNPSQTPQLPNLPTQSSTYRSRTSSFSPIRRPSPPAHY</sequence>
<dbReference type="SUPFAM" id="SSF49562">
    <property type="entry name" value="C2 domain (Calcium/lipid-binding domain, CaLB)"/>
    <property type="match status" value="1"/>
</dbReference>
<dbReference type="InterPro" id="IPR052981">
    <property type="entry name" value="Ingression_C2_domain"/>
</dbReference>
<evidence type="ECO:0000313" key="3">
    <source>
        <dbReference type="EMBL" id="KAK5781728.1"/>
    </source>
</evidence>
<protein>
    <recommendedName>
        <fullName evidence="2">C2 domain-containing protein</fullName>
    </recommendedName>
</protein>
<proteinExistence type="predicted"/>
<evidence type="ECO:0000259" key="2">
    <source>
        <dbReference type="PROSITE" id="PS50004"/>
    </source>
</evidence>
<evidence type="ECO:0000313" key="4">
    <source>
        <dbReference type="Proteomes" id="UP001306508"/>
    </source>
</evidence>